<keyword evidence="3" id="KW-1185">Reference proteome</keyword>
<dbReference type="EMBL" id="JAAAIL010004981">
    <property type="protein sequence ID" value="KAG0247129.1"/>
    <property type="molecule type" value="Genomic_DNA"/>
</dbReference>
<comment type="caution">
    <text evidence="2">The sequence shown here is derived from an EMBL/GenBank/DDBJ whole genome shotgun (WGS) entry which is preliminary data.</text>
</comment>
<organism evidence="2 3">
    <name type="scientific">Linnemannia exigua</name>
    <dbReference type="NCBI Taxonomy" id="604196"/>
    <lineage>
        <taxon>Eukaryota</taxon>
        <taxon>Fungi</taxon>
        <taxon>Fungi incertae sedis</taxon>
        <taxon>Mucoromycota</taxon>
        <taxon>Mortierellomycotina</taxon>
        <taxon>Mortierellomycetes</taxon>
        <taxon>Mortierellales</taxon>
        <taxon>Mortierellaceae</taxon>
        <taxon>Linnemannia</taxon>
    </lineage>
</organism>
<accession>A0AAD4CZ99</accession>
<feature type="non-terminal residue" evidence="2">
    <location>
        <position position="1"/>
    </location>
</feature>
<proteinExistence type="predicted"/>
<feature type="compositionally biased region" description="Gly residues" evidence="1">
    <location>
        <begin position="1"/>
        <end position="19"/>
    </location>
</feature>
<feature type="region of interest" description="Disordered" evidence="1">
    <location>
        <begin position="1"/>
        <end position="27"/>
    </location>
</feature>
<gene>
    <name evidence="2" type="ORF">BGZ95_008968</name>
</gene>
<name>A0AAD4CZ99_9FUNG</name>
<protein>
    <submittedName>
        <fullName evidence="2">Uncharacterized protein</fullName>
    </submittedName>
</protein>
<dbReference type="AlphaFoldDB" id="A0AAD4CZ99"/>
<sequence>GGAGNGNGANGGAGQGGQNSGQTGSAAQESFAVAKTLTALFGAAAAFALL</sequence>
<dbReference type="Proteomes" id="UP001194580">
    <property type="component" value="Unassembled WGS sequence"/>
</dbReference>
<evidence type="ECO:0000313" key="3">
    <source>
        <dbReference type="Proteomes" id="UP001194580"/>
    </source>
</evidence>
<reference evidence="2" key="1">
    <citation type="journal article" date="2020" name="Fungal Divers.">
        <title>Resolving the Mortierellaceae phylogeny through synthesis of multi-gene phylogenetics and phylogenomics.</title>
        <authorList>
            <person name="Vandepol N."/>
            <person name="Liber J."/>
            <person name="Desiro A."/>
            <person name="Na H."/>
            <person name="Kennedy M."/>
            <person name="Barry K."/>
            <person name="Grigoriev I.V."/>
            <person name="Miller A.N."/>
            <person name="O'Donnell K."/>
            <person name="Stajich J.E."/>
            <person name="Bonito G."/>
        </authorList>
    </citation>
    <scope>NUCLEOTIDE SEQUENCE</scope>
    <source>
        <strain evidence="2">NRRL 28262</strain>
    </source>
</reference>
<evidence type="ECO:0000313" key="2">
    <source>
        <dbReference type="EMBL" id="KAG0247129.1"/>
    </source>
</evidence>
<evidence type="ECO:0000256" key="1">
    <source>
        <dbReference type="SAM" id="MobiDB-lite"/>
    </source>
</evidence>